<evidence type="ECO:0000256" key="3">
    <source>
        <dbReference type="ARBA" id="ARBA00022692"/>
    </source>
</evidence>
<keyword evidence="11" id="KW-1185">Reference proteome</keyword>
<protein>
    <submittedName>
        <fullName evidence="10">Rhomboid protease GluP</fullName>
        <ecNumber evidence="10">3.4.21.105</ecNumber>
    </submittedName>
</protein>
<evidence type="ECO:0000256" key="8">
    <source>
        <dbReference type="SAM" id="Phobius"/>
    </source>
</evidence>
<evidence type="ECO:0000313" key="11">
    <source>
        <dbReference type="Proteomes" id="UP000823486"/>
    </source>
</evidence>
<name>A0ABS2QJH3_9BACI</name>
<dbReference type="GO" id="GO:0008233">
    <property type="term" value="F:peptidase activity"/>
    <property type="evidence" value="ECO:0007669"/>
    <property type="project" value="UniProtKB-KW"/>
</dbReference>
<evidence type="ECO:0000313" key="10">
    <source>
        <dbReference type="EMBL" id="MBM7693298.1"/>
    </source>
</evidence>
<evidence type="ECO:0000259" key="9">
    <source>
        <dbReference type="Pfam" id="PF01694"/>
    </source>
</evidence>
<feature type="transmembrane region" description="Helical" evidence="8">
    <location>
        <begin position="289"/>
        <end position="307"/>
    </location>
</feature>
<reference evidence="10 11" key="1">
    <citation type="submission" date="2021-01" db="EMBL/GenBank/DDBJ databases">
        <title>Genomic Encyclopedia of Type Strains, Phase IV (KMG-IV): sequencing the most valuable type-strain genomes for metagenomic binning, comparative biology and taxonomic classification.</title>
        <authorList>
            <person name="Goeker M."/>
        </authorList>
    </citation>
    <scope>NUCLEOTIDE SEQUENCE [LARGE SCALE GENOMIC DNA]</scope>
    <source>
        <strain evidence="10 11">DSM 105482</strain>
    </source>
</reference>
<dbReference type="Proteomes" id="UP000823486">
    <property type="component" value="Unassembled WGS sequence"/>
</dbReference>
<proteinExistence type="inferred from homology"/>
<dbReference type="Gene3D" id="1.20.1540.10">
    <property type="entry name" value="Rhomboid-like"/>
    <property type="match status" value="1"/>
</dbReference>
<feature type="transmembrane region" description="Helical" evidence="8">
    <location>
        <begin position="341"/>
        <end position="359"/>
    </location>
</feature>
<dbReference type="EC" id="3.4.21.105" evidence="10"/>
<feature type="repeat" description="TPR" evidence="7">
    <location>
        <begin position="464"/>
        <end position="497"/>
    </location>
</feature>
<dbReference type="Gene3D" id="1.25.40.10">
    <property type="entry name" value="Tetratricopeptide repeat domain"/>
    <property type="match status" value="1"/>
</dbReference>
<dbReference type="GO" id="GO:0006508">
    <property type="term" value="P:proteolysis"/>
    <property type="evidence" value="ECO:0007669"/>
    <property type="project" value="UniProtKB-KW"/>
</dbReference>
<dbReference type="InterPro" id="IPR035952">
    <property type="entry name" value="Rhomboid-like_sf"/>
</dbReference>
<dbReference type="SUPFAM" id="SSF144091">
    <property type="entry name" value="Rhomboid-like"/>
    <property type="match status" value="1"/>
</dbReference>
<dbReference type="PROSITE" id="PS50293">
    <property type="entry name" value="TPR_REGION"/>
    <property type="match status" value="1"/>
</dbReference>
<comment type="subcellular location">
    <subcellularLocation>
        <location evidence="1">Membrane</location>
        <topology evidence="1">Multi-pass membrane protein</topology>
    </subcellularLocation>
</comment>
<keyword evidence="4 10" id="KW-0378">Hydrolase</keyword>
<feature type="transmembrane region" description="Helical" evidence="8">
    <location>
        <begin position="265"/>
        <end position="283"/>
    </location>
</feature>
<keyword evidence="6 8" id="KW-0472">Membrane</keyword>
<accession>A0ABS2QJH3</accession>
<dbReference type="SMART" id="SM00028">
    <property type="entry name" value="TPR"/>
    <property type="match status" value="2"/>
</dbReference>
<gene>
    <name evidence="10" type="ORF">JOC77_002738</name>
</gene>
<dbReference type="PANTHER" id="PTHR43731">
    <property type="entry name" value="RHOMBOID PROTEASE"/>
    <property type="match status" value="1"/>
</dbReference>
<evidence type="ECO:0000256" key="4">
    <source>
        <dbReference type="ARBA" id="ARBA00022801"/>
    </source>
</evidence>
<keyword evidence="3 8" id="KW-0812">Transmembrane</keyword>
<comment type="caution">
    <text evidence="10">The sequence shown here is derived from an EMBL/GenBank/DDBJ whole genome shotgun (WGS) entry which is preliminary data.</text>
</comment>
<organism evidence="10 11">
    <name type="scientific">Peribacillus deserti</name>
    <dbReference type="NCBI Taxonomy" id="673318"/>
    <lineage>
        <taxon>Bacteria</taxon>
        <taxon>Bacillati</taxon>
        <taxon>Bacillota</taxon>
        <taxon>Bacilli</taxon>
        <taxon>Bacillales</taxon>
        <taxon>Bacillaceae</taxon>
        <taxon>Peribacillus</taxon>
    </lineage>
</organism>
<sequence length="518" mass="58788">MGTNEEFLFWVAARQLIEQEHMSLIYMGSDQREIWLENNRKGSPFQVLRLVLNELTWSNLLKRDIDQTTVFGENNRGVLRAKQLSILNIYFTPHVPLDEYEYLLRAPAHFKNTYVNTFIFDTESIRFKLPELESILGLQLPLRTNAEQSDEGEIRYLKQEVLQSAGREIKKEQSLLEAGRPIFTYVFLFLQISAFILLEMSGGSQNTQTLIKYGAKYNPLILEGEWWRFFAPIVLHIGVLHLLTNSLSLYYIGATAERIYGSPRFLFIYIFAGFTGSLASFLFNTSVSAGASGAIFGCFGALLYFGLLHPKTFFRTMGANIILMVVINLGIGFTVPVVDNAGHIGGLIGGFLASAIVRIPGKGKLIKQGTALLAASLLVFFLLQYGYGRTAVSDNEQVTVAMAQEHLKKNEYDKAYQLLREYTDEHKAAPKSYFLMSLVELKRNETELAEGHLRKAIQQDDEFHEAYINLAIVYLNKQRMDEAQKMAEKAVSLQPDNENYRKILKEIKEYTLKTGEGV</sequence>
<evidence type="ECO:0000256" key="5">
    <source>
        <dbReference type="ARBA" id="ARBA00022989"/>
    </source>
</evidence>
<dbReference type="Pfam" id="PF14559">
    <property type="entry name" value="TPR_19"/>
    <property type="match status" value="1"/>
</dbReference>
<dbReference type="InterPro" id="IPR011990">
    <property type="entry name" value="TPR-like_helical_dom_sf"/>
</dbReference>
<comment type="similarity">
    <text evidence="2">Belongs to the peptidase S54 family.</text>
</comment>
<dbReference type="SUPFAM" id="SSF48452">
    <property type="entry name" value="TPR-like"/>
    <property type="match status" value="1"/>
</dbReference>
<dbReference type="Pfam" id="PF01694">
    <property type="entry name" value="Rhomboid"/>
    <property type="match status" value="1"/>
</dbReference>
<dbReference type="PANTHER" id="PTHR43731:SF14">
    <property type="entry name" value="PRESENILIN-ASSOCIATED RHOMBOID-LIKE PROTEIN, MITOCHONDRIAL"/>
    <property type="match status" value="1"/>
</dbReference>
<dbReference type="InterPro" id="IPR050925">
    <property type="entry name" value="Rhomboid_protease_S54"/>
</dbReference>
<keyword evidence="7" id="KW-0802">TPR repeat</keyword>
<dbReference type="PROSITE" id="PS50005">
    <property type="entry name" value="TPR"/>
    <property type="match status" value="1"/>
</dbReference>
<feature type="transmembrane region" description="Helical" evidence="8">
    <location>
        <begin position="229"/>
        <end position="253"/>
    </location>
</feature>
<evidence type="ECO:0000256" key="6">
    <source>
        <dbReference type="ARBA" id="ARBA00023136"/>
    </source>
</evidence>
<feature type="domain" description="Peptidase S54 rhomboid" evidence="9">
    <location>
        <begin position="224"/>
        <end position="357"/>
    </location>
</feature>
<dbReference type="InterPro" id="IPR022764">
    <property type="entry name" value="Peptidase_S54_rhomboid_dom"/>
</dbReference>
<feature type="transmembrane region" description="Helical" evidence="8">
    <location>
        <begin position="319"/>
        <end position="335"/>
    </location>
</feature>
<dbReference type="EMBL" id="JAFBFI010000011">
    <property type="protein sequence ID" value="MBM7693298.1"/>
    <property type="molecule type" value="Genomic_DNA"/>
</dbReference>
<dbReference type="RefSeq" id="WP_204544000.1">
    <property type="nucleotide sequence ID" value="NZ_JAFBFI010000011.1"/>
</dbReference>
<keyword evidence="10" id="KW-0645">Protease</keyword>
<keyword evidence="5 8" id="KW-1133">Transmembrane helix</keyword>
<dbReference type="InterPro" id="IPR019734">
    <property type="entry name" value="TPR_rpt"/>
</dbReference>
<evidence type="ECO:0000256" key="2">
    <source>
        <dbReference type="ARBA" id="ARBA00009045"/>
    </source>
</evidence>
<feature type="transmembrane region" description="Helical" evidence="8">
    <location>
        <begin position="371"/>
        <end position="387"/>
    </location>
</feature>
<evidence type="ECO:0000256" key="1">
    <source>
        <dbReference type="ARBA" id="ARBA00004141"/>
    </source>
</evidence>
<evidence type="ECO:0000256" key="7">
    <source>
        <dbReference type="PROSITE-ProRule" id="PRU00339"/>
    </source>
</evidence>